<reference evidence="3 4" key="1">
    <citation type="submission" date="2020-08" db="EMBL/GenBank/DDBJ databases">
        <title>novel species in genus Nocardioides.</title>
        <authorList>
            <person name="Zhang G."/>
        </authorList>
    </citation>
    <scope>NUCLEOTIDE SEQUENCE [LARGE SCALE GENOMIC DNA]</scope>
    <source>
        <strain evidence="3 4">SC8A-24</strain>
    </source>
</reference>
<feature type="region of interest" description="Disordered" evidence="1">
    <location>
        <begin position="33"/>
        <end position="53"/>
    </location>
</feature>
<evidence type="ECO:0000313" key="3">
    <source>
        <dbReference type="EMBL" id="MBC2960571.1"/>
    </source>
</evidence>
<evidence type="ECO:0000313" key="4">
    <source>
        <dbReference type="Proteomes" id="UP000604001"/>
    </source>
</evidence>
<sequence length="170" mass="17515">MPTRVTPSLLARLLVAGLTIGLAVGLASCAEGPAPAGGPATAAESGDRGPSGAEVAAALGAMPTTERLVPLRKGDLVRMPGGPADFVEGWTVLDSRFPCDQPGIECGALVEVWGSPESAQRRSEEMLSLTGGMLPRDAEQHVVRGSVVVRMRLALTRREVASYEAALDGA</sequence>
<organism evidence="3 4">
    <name type="scientific">Nocardioides deserti</name>
    <dbReference type="NCBI Taxonomy" id="1588644"/>
    <lineage>
        <taxon>Bacteria</taxon>
        <taxon>Bacillati</taxon>
        <taxon>Actinomycetota</taxon>
        <taxon>Actinomycetes</taxon>
        <taxon>Propionibacteriales</taxon>
        <taxon>Nocardioidaceae</taxon>
        <taxon>Nocardioides</taxon>
    </lineage>
</organism>
<comment type="caution">
    <text evidence="3">The sequence shown here is derived from an EMBL/GenBank/DDBJ whole genome shotgun (WGS) entry which is preliminary data.</text>
</comment>
<dbReference type="Proteomes" id="UP000604001">
    <property type="component" value="Unassembled WGS sequence"/>
</dbReference>
<dbReference type="EMBL" id="JACMYC010000004">
    <property type="protein sequence ID" value="MBC2960571.1"/>
    <property type="molecule type" value="Genomic_DNA"/>
</dbReference>
<feature type="chain" id="PRO_5046657096" evidence="2">
    <location>
        <begin position="30"/>
        <end position="170"/>
    </location>
</feature>
<feature type="compositionally biased region" description="Low complexity" evidence="1">
    <location>
        <begin position="33"/>
        <end position="44"/>
    </location>
</feature>
<name>A0ABR6U823_9ACTN</name>
<dbReference type="PROSITE" id="PS51257">
    <property type="entry name" value="PROKAR_LIPOPROTEIN"/>
    <property type="match status" value="1"/>
</dbReference>
<keyword evidence="2" id="KW-0732">Signal</keyword>
<feature type="signal peptide" evidence="2">
    <location>
        <begin position="1"/>
        <end position="29"/>
    </location>
</feature>
<evidence type="ECO:0000256" key="2">
    <source>
        <dbReference type="SAM" id="SignalP"/>
    </source>
</evidence>
<proteinExistence type="predicted"/>
<evidence type="ECO:0000256" key="1">
    <source>
        <dbReference type="SAM" id="MobiDB-lite"/>
    </source>
</evidence>
<accession>A0ABR6U823</accession>
<protein>
    <submittedName>
        <fullName evidence="3">Uncharacterized protein</fullName>
    </submittedName>
</protein>
<keyword evidence="4" id="KW-1185">Reference proteome</keyword>
<dbReference type="RefSeq" id="WP_186345803.1">
    <property type="nucleotide sequence ID" value="NZ_BMMR01000001.1"/>
</dbReference>
<gene>
    <name evidence="3" type="ORF">H7344_09710</name>
</gene>